<protein>
    <submittedName>
        <fullName evidence="2">DUF4169 family protein</fullName>
    </submittedName>
</protein>
<name>A0A6C1KUN8_XANAU</name>
<sequence length="67" mass="7923">MGDVVNLHRARKARVRQVAQTAADENRIRFGRTKADRQRLADELERQRRHLEGHALTEREEHEKPRG</sequence>
<dbReference type="Proteomes" id="UP000305131">
    <property type="component" value="Unassembled WGS sequence"/>
</dbReference>
<comment type="caution">
    <text evidence="2">The sequence shown here is derived from an EMBL/GenBank/DDBJ whole genome shotgun (WGS) entry which is preliminary data.</text>
</comment>
<dbReference type="EMBL" id="VAUP01000007">
    <property type="protein sequence ID" value="TLX44556.1"/>
    <property type="molecule type" value="Genomic_DNA"/>
</dbReference>
<evidence type="ECO:0000256" key="1">
    <source>
        <dbReference type="SAM" id="MobiDB-lite"/>
    </source>
</evidence>
<dbReference type="OrthoDB" id="7173889at2"/>
<dbReference type="AlphaFoldDB" id="A0A6C1KUN8"/>
<proteinExistence type="predicted"/>
<gene>
    <name evidence="2" type="ORF">FBQ73_03025</name>
</gene>
<reference evidence="2 3" key="1">
    <citation type="submission" date="2019-05" db="EMBL/GenBank/DDBJ databases">
        <authorList>
            <person name="Zhou X."/>
        </authorList>
    </citation>
    <scope>NUCLEOTIDE SEQUENCE [LARGE SCALE GENOMIC DNA]</scope>
    <source>
        <strain evidence="2 3">DSM 432</strain>
    </source>
</reference>
<dbReference type="InterPro" id="IPR025227">
    <property type="entry name" value="DUF4169"/>
</dbReference>
<organism evidence="2 3">
    <name type="scientific">Xanthobacter autotrophicus</name>
    <dbReference type="NCBI Taxonomy" id="280"/>
    <lineage>
        <taxon>Bacteria</taxon>
        <taxon>Pseudomonadati</taxon>
        <taxon>Pseudomonadota</taxon>
        <taxon>Alphaproteobacteria</taxon>
        <taxon>Hyphomicrobiales</taxon>
        <taxon>Xanthobacteraceae</taxon>
        <taxon>Xanthobacter</taxon>
    </lineage>
</organism>
<evidence type="ECO:0000313" key="3">
    <source>
        <dbReference type="Proteomes" id="UP000305131"/>
    </source>
</evidence>
<feature type="region of interest" description="Disordered" evidence="1">
    <location>
        <begin position="36"/>
        <end position="67"/>
    </location>
</feature>
<evidence type="ECO:0000313" key="2">
    <source>
        <dbReference type="EMBL" id="TLX44556.1"/>
    </source>
</evidence>
<accession>A0A6C1KUN8</accession>
<dbReference type="Pfam" id="PF13770">
    <property type="entry name" value="DUF4169"/>
    <property type="match status" value="1"/>
</dbReference>